<comment type="function">
    <text evidence="4">May be an activator protein for the gylABX operon.</text>
</comment>
<dbReference type="PROSITE" id="PS51077">
    <property type="entry name" value="HTH_ICLR"/>
    <property type="match status" value="1"/>
</dbReference>
<evidence type="ECO:0000256" key="4">
    <source>
        <dbReference type="ARBA" id="ARBA00058938"/>
    </source>
</evidence>
<evidence type="ECO:0000256" key="2">
    <source>
        <dbReference type="ARBA" id="ARBA00023125"/>
    </source>
</evidence>
<evidence type="ECO:0000259" key="7">
    <source>
        <dbReference type="PROSITE" id="PS51078"/>
    </source>
</evidence>
<evidence type="ECO:0000256" key="3">
    <source>
        <dbReference type="ARBA" id="ARBA00023163"/>
    </source>
</evidence>
<dbReference type="GO" id="GO:0045892">
    <property type="term" value="P:negative regulation of DNA-templated transcription"/>
    <property type="evidence" value="ECO:0007669"/>
    <property type="project" value="TreeGrafter"/>
</dbReference>
<evidence type="ECO:0000256" key="1">
    <source>
        <dbReference type="ARBA" id="ARBA00023015"/>
    </source>
</evidence>
<dbReference type="InterPro" id="IPR014757">
    <property type="entry name" value="Tscrpt_reg_IclR_C"/>
</dbReference>
<dbReference type="RefSeq" id="WP_218094860.1">
    <property type="nucleotide sequence ID" value="NZ_CAJVAS010000034.1"/>
</dbReference>
<dbReference type="AlphaFoldDB" id="A0A916K784"/>
<feature type="domain" description="IclR-ED" evidence="7">
    <location>
        <begin position="76"/>
        <end position="259"/>
    </location>
</feature>
<dbReference type="InterPro" id="IPR050707">
    <property type="entry name" value="HTH_MetabolicPath_Reg"/>
</dbReference>
<dbReference type="PANTHER" id="PTHR30136">
    <property type="entry name" value="HELIX-TURN-HELIX TRANSCRIPTIONAL REGULATOR, ICLR FAMILY"/>
    <property type="match status" value="1"/>
</dbReference>
<dbReference type="EMBL" id="CAJVAS010000034">
    <property type="protein sequence ID" value="CAG7646341.1"/>
    <property type="molecule type" value="Genomic_DNA"/>
</dbReference>
<evidence type="ECO:0000313" key="8">
    <source>
        <dbReference type="EMBL" id="CAG7646341.1"/>
    </source>
</evidence>
<name>A0A916K784_9BACL</name>
<evidence type="ECO:0000313" key="9">
    <source>
        <dbReference type="Proteomes" id="UP000693672"/>
    </source>
</evidence>
<keyword evidence="2" id="KW-0238">DNA-binding</keyword>
<keyword evidence="1" id="KW-0805">Transcription regulation</keyword>
<reference evidence="8" key="1">
    <citation type="submission" date="2021-06" db="EMBL/GenBank/DDBJ databases">
        <authorList>
            <person name="Criscuolo A."/>
        </authorList>
    </citation>
    <scope>NUCLEOTIDE SEQUENCE</scope>
    <source>
        <strain evidence="8">CIP111600</strain>
    </source>
</reference>
<accession>A0A916K784</accession>
<evidence type="ECO:0000259" key="6">
    <source>
        <dbReference type="PROSITE" id="PS51077"/>
    </source>
</evidence>
<organism evidence="8 9">
    <name type="scientific">Paenibacillus solanacearum</name>
    <dbReference type="NCBI Taxonomy" id="2048548"/>
    <lineage>
        <taxon>Bacteria</taxon>
        <taxon>Bacillati</taxon>
        <taxon>Bacillota</taxon>
        <taxon>Bacilli</taxon>
        <taxon>Bacillales</taxon>
        <taxon>Paenibacillaceae</taxon>
        <taxon>Paenibacillus</taxon>
    </lineage>
</organism>
<sequence>MKETEKLTATATVKSADRVLDIFELFADRHEPLNLSEISRQLDLPASSAHKLLQNLLARGYLETDKQGKTFRLGYKLFEIGSKYAGRTDMAEEFQYVALKMVDELNESVFMTIRNGEMALYVAEKQSTHPVRFVSHLGMQLPLHATAMGKVLLSGMTDEEIHTLYPDKQLGRLTETTVTDFGELMEQIGRIRVEGVGYSMGESVHGVRCAAAPIYGAPHKITASLGVSMPEARWDPKLWDRIVQAVSLGAKEISMKLYYAR</sequence>
<gene>
    <name evidence="8" type="primary">xynR_3</name>
    <name evidence="8" type="ORF">PAESOLCIP111_05145</name>
</gene>
<dbReference type="Pfam" id="PF01614">
    <property type="entry name" value="IclR_C"/>
    <property type="match status" value="1"/>
</dbReference>
<dbReference type="PROSITE" id="PS51078">
    <property type="entry name" value="ICLR_ED"/>
    <property type="match status" value="1"/>
</dbReference>
<protein>
    <recommendedName>
        <fullName evidence="5">Glycerol operon regulatory protein</fullName>
    </recommendedName>
</protein>
<dbReference type="GO" id="GO:0003700">
    <property type="term" value="F:DNA-binding transcription factor activity"/>
    <property type="evidence" value="ECO:0007669"/>
    <property type="project" value="TreeGrafter"/>
</dbReference>
<dbReference type="SMART" id="SM00346">
    <property type="entry name" value="HTH_ICLR"/>
    <property type="match status" value="1"/>
</dbReference>
<keyword evidence="3" id="KW-0804">Transcription</keyword>
<dbReference type="GO" id="GO:0003677">
    <property type="term" value="F:DNA binding"/>
    <property type="evidence" value="ECO:0007669"/>
    <property type="project" value="UniProtKB-KW"/>
</dbReference>
<dbReference type="Pfam" id="PF09339">
    <property type="entry name" value="HTH_IclR"/>
    <property type="match status" value="1"/>
</dbReference>
<dbReference type="FunFam" id="1.10.10.10:FF:000056">
    <property type="entry name" value="IclR family transcriptional regulator"/>
    <property type="match status" value="1"/>
</dbReference>
<feature type="domain" description="HTH iclR-type" evidence="6">
    <location>
        <begin position="13"/>
        <end position="75"/>
    </location>
</feature>
<dbReference type="PANTHER" id="PTHR30136:SF24">
    <property type="entry name" value="HTH-TYPE TRANSCRIPTIONAL REPRESSOR ALLR"/>
    <property type="match status" value="1"/>
</dbReference>
<comment type="caution">
    <text evidence="8">The sequence shown here is derived from an EMBL/GenBank/DDBJ whole genome shotgun (WGS) entry which is preliminary data.</text>
</comment>
<proteinExistence type="predicted"/>
<keyword evidence="9" id="KW-1185">Reference proteome</keyword>
<evidence type="ECO:0000256" key="5">
    <source>
        <dbReference type="ARBA" id="ARBA00070406"/>
    </source>
</evidence>
<dbReference type="InterPro" id="IPR005471">
    <property type="entry name" value="Tscrpt_reg_IclR_N"/>
</dbReference>
<dbReference type="Proteomes" id="UP000693672">
    <property type="component" value="Unassembled WGS sequence"/>
</dbReference>